<reference evidence="1 2" key="1">
    <citation type="submission" date="2022-05" db="EMBL/GenBank/DDBJ databases">
        <title>Diverse viruses of marine archaea discovered using metagenomics.</title>
        <authorList>
            <person name="Zhou Y."/>
        </authorList>
    </citation>
    <scope>NUCLEOTIDE SEQUENCE [LARGE SCALE GENOMIC DNA]</scope>
    <source>
        <strain evidence="1">YSH_1032793</strain>
    </source>
</reference>
<dbReference type="EMBL" id="ON649698">
    <property type="protein sequence ID" value="UVF62217.1"/>
    <property type="molecule type" value="Genomic_DNA"/>
</dbReference>
<evidence type="ECO:0000313" key="1">
    <source>
        <dbReference type="EMBL" id="UVF62217.1"/>
    </source>
</evidence>
<protein>
    <submittedName>
        <fullName evidence="1">Uncharacterized protein</fullName>
    </submittedName>
</protein>
<name>A0A976YF20_9CAUD</name>
<proteinExistence type="predicted"/>
<organism evidence="1 2">
    <name type="scientific">Nitrososphaeria virus YSH_1032793</name>
    <dbReference type="NCBI Taxonomy" id="3071320"/>
    <lineage>
        <taxon>Viruses</taxon>
        <taxon>Duplodnaviria</taxon>
        <taxon>Heunggongvirae</taxon>
        <taxon>Uroviricota</taxon>
        <taxon>Caudoviricetes</taxon>
        <taxon>Juravirales</taxon>
        <taxon>Yanlukaviridae</taxon>
        <taxon>Sweetvirus</taxon>
        <taxon>Sweetvirus yangshanense</taxon>
    </lineage>
</organism>
<dbReference type="Proteomes" id="UP001156951">
    <property type="component" value="Segment"/>
</dbReference>
<sequence length="40" mass="4750">MTPEDVRYFDKQFKEVRENIQKLERAVGILLTRTTPKLGE</sequence>
<keyword evidence="2" id="KW-1185">Reference proteome</keyword>
<accession>A0A976YF20</accession>
<evidence type="ECO:0000313" key="2">
    <source>
        <dbReference type="Proteomes" id="UP001156951"/>
    </source>
</evidence>